<dbReference type="Pfam" id="PF01609">
    <property type="entry name" value="DDE_Tnp_1"/>
    <property type="match status" value="1"/>
</dbReference>
<dbReference type="Proteomes" id="UP001611339">
    <property type="component" value="Unassembled WGS sequence"/>
</dbReference>
<proteinExistence type="predicted"/>
<keyword evidence="3" id="KW-1185">Reference proteome</keyword>
<dbReference type="InterPro" id="IPR002559">
    <property type="entry name" value="Transposase_11"/>
</dbReference>
<evidence type="ECO:0000313" key="3">
    <source>
        <dbReference type="Proteomes" id="UP001611339"/>
    </source>
</evidence>
<organism evidence="2 3">
    <name type="scientific">Streptomyces litmocidini</name>
    <dbReference type="NCBI Taxonomy" id="67318"/>
    <lineage>
        <taxon>Bacteria</taxon>
        <taxon>Bacillati</taxon>
        <taxon>Actinomycetota</taxon>
        <taxon>Actinomycetes</taxon>
        <taxon>Kitasatosporales</taxon>
        <taxon>Streptomycetaceae</taxon>
        <taxon>Streptomyces</taxon>
    </lineage>
</organism>
<name>A0ABW7U2E6_9ACTN</name>
<feature type="domain" description="Transposase IS4-like" evidence="1">
    <location>
        <begin position="11"/>
        <end position="115"/>
    </location>
</feature>
<protein>
    <submittedName>
        <fullName evidence="2">Transposase</fullName>
    </submittedName>
</protein>
<evidence type="ECO:0000259" key="1">
    <source>
        <dbReference type="Pfam" id="PF01609"/>
    </source>
</evidence>
<dbReference type="RefSeq" id="WP_398706955.1">
    <property type="nucleotide sequence ID" value="NZ_JBIRUI010000001.1"/>
</dbReference>
<reference evidence="2 3" key="1">
    <citation type="submission" date="2024-10" db="EMBL/GenBank/DDBJ databases">
        <title>The Natural Products Discovery Center: Release of the First 8490 Sequenced Strains for Exploring Actinobacteria Biosynthetic Diversity.</title>
        <authorList>
            <person name="Kalkreuter E."/>
            <person name="Kautsar S.A."/>
            <person name="Yang D."/>
            <person name="Bader C.D."/>
            <person name="Teijaro C.N."/>
            <person name="Fluegel L."/>
            <person name="Davis C.M."/>
            <person name="Simpson J.R."/>
            <person name="Lauterbach L."/>
            <person name="Steele A.D."/>
            <person name="Gui C."/>
            <person name="Meng S."/>
            <person name="Li G."/>
            <person name="Viehrig K."/>
            <person name="Ye F."/>
            <person name="Su P."/>
            <person name="Kiefer A.F."/>
            <person name="Nichols A."/>
            <person name="Cepeda A.J."/>
            <person name="Yan W."/>
            <person name="Fan B."/>
            <person name="Jiang Y."/>
            <person name="Adhikari A."/>
            <person name="Zheng C.-J."/>
            <person name="Schuster L."/>
            <person name="Cowan T.M."/>
            <person name="Smanski M.J."/>
            <person name="Chevrette M.G."/>
            <person name="De Carvalho L.P.S."/>
            <person name="Shen B."/>
        </authorList>
    </citation>
    <scope>NUCLEOTIDE SEQUENCE [LARGE SCALE GENOMIC DNA]</scope>
    <source>
        <strain evidence="2 3">NPDC020602</strain>
    </source>
</reference>
<evidence type="ECO:0000313" key="2">
    <source>
        <dbReference type="EMBL" id="MFI1712587.1"/>
    </source>
</evidence>
<gene>
    <name evidence="2" type="ORF">ACH407_03235</name>
</gene>
<sequence length="118" mass="12654">MHCFVFATPRRGGGGGEGAGPGGHAIGRSRGGLTAKIHLACDGRGRSLAILIAPVQRHDGICAQSPLKRIRVSHLGPGRPRCRPAHVIADKAYSSRGFRAYLRKRGVEHVFPEKADRQ</sequence>
<dbReference type="EMBL" id="JBIRUI010000001">
    <property type="protein sequence ID" value="MFI1712587.1"/>
    <property type="molecule type" value="Genomic_DNA"/>
</dbReference>
<comment type="caution">
    <text evidence="2">The sequence shown here is derived from an EMBL/GenBank/DDBJ whole genome shotgun (WGS) entry which is preliminary data.</text>
</comment>
<accession>A0ABW7U2E6</accession>